<evidence type="ECO:0000256" key="1">
    <source>
        <dbReference type="ARBA" id="ARBA00001933"/>
    </source>
</evidence>
<dbReference type="RefSeq" id="WP_087005732.1">
    <property type="nucleotide sequence ID" value="NZ_FWFF01000006.1"/>
</dbReference>
<keyword evidence="9" id="KW-1185">Reference proteome</keyword>
<keyword evidence="6" id="KW-0368">Histidine biosynthesis</keyword>
<dbReference type="NCBIfam" id="NF002878">
    <property type="entry name" value="PRK03321.1"/>
    <property type="match status" value="1"/>
</dbReference>
<dbReference type="InterPro" id="IPR015424">
    <property type="entry name" value="PyrdxlP-dep_Trfase"/>
</dbReference>
<evidence type="ECO:0000256" key="6">
    <source>
        <dbReference type="HAMAP-Rule" id="MF_01023"/>
    </source>
</evidence>
<evidence type="ECO:0000256" key="4">
    <source>
        <dbReference type="ARBA" id="ARBA00022679"/>
    </source>
</evidence>
<gene>
    <name evidence="6" type="primary">hisC</name>
    <name evidence="8" type="ORF">FM105_05075</name>
</gene>
<dbReference type="PANTHER" id="PTHR43643">
    <property type="entry name" value="HISTIDINOL-PHOSPHATE AMINOTRANSFERASE 2"/>
    <property type="match status" value="1"/>
</dbReference>
<dbReference type="Gene3D" id="3.90.1150.10">
    <property type="entry name" value="Aspartate Aminotransferase, domain 1"/>
    <property type="match status" value="1"/>
</dbReference>
<comment type="cofactor">
    <cofactor evidence="1 6">
        <name>pyridoxal 5'-phosphate</name>
        <dbReference type="ChEBI" id="CHEBI:597326"/>
    </cofactor>
</comment>
<evidence type="ECO:0000313" key="8">
    <source>
        <dbReference type="EMBL" id="SLM95819.1"/>
    </source>
</evidence>
<dbReference type="UniPathway" id="UPA00031">
    <property type="reaction ID" value="UER00012"/>
</dbReference>
<dbReference type="InterPro" id="IPR015421">
    <property type="entry name" value="PyrdxlP-dep_Trfase_major"/>
</dbReference>
<dbReference type="GO" id="GO:0000105">
    <property type="term" value="P:L-histidine biosynthetic process"/>
    <property type="evidence" value="ECO:0007669"/>
    <property type="project" value="UniProtKB-UniRule"/>
</dbReference>
<comment type="similarity">
    <text evidence="6">Belongs to the class-II pyridoxal-phosphate-dependent aminotransferase family. Histidinol-phosphate aminotransferase subfamily.</text>
</comment>
<keyword evidence="3 6" id="KW-0032">Aminotransferase</keyword>
<accession>A0A1X6X9K6</accession>
<dbReference type="GO" id="GO:0030170">
    <property type="term" value="F:pyridoxal phosphate binding"/>
    <property type="evidence" value="ECO:0007669"/>
    <property type="project" value="InterPro"/>
</dbReference>
<dbReference type="InterPro" id="IPR024892">
    <property type="entry name" value="ArAT"/>
</dbReference>
<evidence type="ECO:0000256" key="2">
    <source>
        <dbReference type="ARBA" id="ARBA00011738"/>
    </source>
</evidence>
<keyword evidence="5 6" id="KW-0663">Pyridoxal phosphate</keyword>
<dbReference type="Proteomes" id="UP000196581">
    <property type="component" value="Unassembled WGS sequence"/>
</dbReference>
<name>A0A1X6X9K6_9MICO</name>
<feature type="modified residue" description="N6-(pyridoxal phosphate)lysine" evidence="6">
    <location>
        <position position="236"/>
    </location>
</feature>
<evidence type="ECO:0000313" key="9">
    <source>
        <dbReference type="Proteomes" id="UP000196581"/>
    </source>
</evidence>
<dbReference type="GO" id="GO:0004400">
    <property type="term" value="F:histidinol-phosphate transaminase activity"/>
    <property type="evidence" value="ECO:0007669"/>
    <property type="project" value="UniProtKB-UniRule"/>
</dbReference>
<protein>
    <recommendedName>
        <fullName evidence="6">Histidinol-phosphate aminotransferase</fullName>
        <ecNumber evidence="6">2.6.1.9</ecNumber>
    </recommendedName>
    <alternativeName>
        <fullName evidence="6">Imidazole acetol-phosphate transaminase</fullName>
    </alternativeName>
</protein>
<comment type="catalytic activity">
    <reaction evidence="6">
        <text>L-histidinol phosphate + 2-oxoglutarate = 3-(imidazol-4-yl)-2-oxopropyl phosphate + L-glutamate</text>
        <dbReference type="Rhea" id="RHEA:23744"/>
        <dbReference type="ChEBI" id="CHEBI:16810"/>
        <dbReference type="ChEBI" id="CHEBI:29985"/>
        <dbReference type="ChEBI" id="CHEBI:57766"/>
        <dbReference type="ChEBI" id="CHEBI:57980"/>
        <dbReference type="EC" id="2.6.1.9"/>
    </reaction>
</comment>
<dbReference type="EC" id="2.6.1.9" evidence="6"/>
<dbReference type="SUPFAM" id="SSF53383">
    <property type="entry name" value="PLP-dependent transferases"/>
    <property type="match status" value="1"/>
</dbReference>
<evidence type="ECO:0000259" key="7">
    <source>
        <dbReference type="Pfam" id="PF00155"/>
    </source>
</evidence>
<dbReference type="Pfam" id="PF00155">
    <property type="entry name" value="Aminotran_1_2"/>
    <property type="match status" value="1"/>
</dbReference>
<proteinExistence type="inferred from homology"/>
<feature type="domain" description="Aminotransferase class I/classII large" evidence="7">
    <location>
        <begin position="32"/>
        <end position="363"/>
    </location>
</feature>
<reference evidence="9" key="1">
    <citation type="submission" date="2017-02" db="EMBL/GenBank/DDBJ databases">
        <authorList>
            <person name="Dridi B."/>
        </authorList>
    </citation>
    <scope>NUCLEOTIDE SEQUENCE [LARGE SCALE GENOMIC DNA]</scope>
    <source>
        <strain evidence="9">B Co 03.10</strain>
    </source>
</reference>
<dbReference type="PANTHER" id="PTHR43643:SF3">
    <property type="entry name" value="HISTIDINOL-PHOSPHATE AMINOTRANSFERASE"/>
    <property type="match status" value="1"/>
</dbReference>
<dbReference type="AlphaFoldDB" id="A0A1X6X9K6"/>
<evidence type="ECO:0000256" key="3">
    <source>
        <dbReference type="ARBA" id="ARBA00022576"/>
    </source>
</evidence>
<comment type="subunit">
    <text evidence="2 6">Homodimer.</text>
</comment>
<dbReference type="EMBL" id="FWFF01000006">
    <property type="protein sequence ID" value="SLM95819.1"/>
    <property type="molecule type" value="Genomic_DNA"/>
</dbReference>
<organism evidence="8 9">
    <name type="scientific">Brevibacterium yomogidense</name>
    <dbReference type="NCBI Taxonomy" id="946573"/>
    <lineage>
        <taxon>Bacteria</taxon>
        <taxon>Bacillati</taxon>
        <taxon>Actinomycetota</taxon>
        <taxon>Actinomycetes</taxon>
        <taxon>Micrococcales</taxon>
        <taxon>Brevibacteriaceae</taxon>
        <taxon>Brevibacterium</taxon>
    </lineage>
</organism>
<dbReference type="Gene3D" id="3.40.640.10">
    <property type="entry name" value="Type I PLP-dependent aspartate aminotransferase-like (Major domain)"/>
    <property type="match status" value="1"/>
</dbReference>
<evidence type="ECO:0000256" key="5">
    <source>
        <dbReference type="ARBA" id="ARBA00022898"/>
    </source>
</evidence>
<keyword evidence="6" id="KW-0028">Amino-acid biosynthesis</keyword>
<keyword evidence="4 6" id="KW-0808">Transferase</keyword>
<dbReference type="InterPro" id="IPR015422">
    <property type="entry name" value="PyrdxlP-dep_Trfase_small"/>
</dbReference>
<dbReference type="HAMAP" id="MF_01023">
    <property type="entry name" value="HisC_aminotrans_2"/>
    <property type="match status" value="1"/>
</dbReference>
<dbReference type="CDD" id="cd00609">
    <property type="entry name" value="AAT_like"/>
    <property type="match status" value="1"/>
</dbReference>
<comment type="pathway">
    <text evidence="6">Amino-acid biosynthesis; L-histidine biosynthesis; L-histidine from 5-phospho-alpha-D-ribose 1-diphosphate: step 7/9.</text>
</comment>
<sequence length="374" mass="39151">MTNFRVRRSLADTPAYIPGRPPAAVEGMTSYKLSSNESHLGPLPAVVDAITGAADTPALYPDPAGTDLTAALAQFHDVGTDQVVLSAGSSESLSALVGITLEPGARAVYPWPSFEMYPQLTSFAGADRIAVPLTADGRHDLPGMAEAITEHTRLVLLCSPNNPTGAVLGDAEFDTFMSQVPEDLIVVLDEAYVEFADGSEAAARIRTPEGNLDAPVDAEQALATYSNLVVLRTFSKAHGLAGLRVGYAVAHPAIIHEMRKSIAPFSVGAAGQAAGLVSLALRDEVLVRAKEVGAARDELAARLREIGLAVPPSGGNFVWVPLGQHDSAAFSEVCMAHGLAVRNLGSGVRITVGPPEAMERLVAVAQEFMQGRDA</sequence>
<dbReference type="InterPro" id="IPR004839">
    <property type="entry name" value="Aminotransferase_I/II_large"/>
</dbReference>
<dbReference type="InterPro" id="IPR050106">
    <property type="entry name" value="HistidinolP_aminotransfase"/>
</dbReference>
<dbReference type="InterPro" id="IPR005861">
    <property type="entry name" value="HisP_aminotrans"/>
</dbReference>